<sequence>WLLDQVEEGNLIQDLKMNILQVIQINDSVLDGFINALSLCYLSNAMNTNEFFMISNKNIVYEIPADDQIIKKLAYTFKTNKNVKTIDKSGAKIDDEDDNVKIITVSSYSALNNLENIHNFLLQQKGSSEQFKLVNSLEKFIKAK</sequence>
<reference evidence="1" key="1">
    <citation type="submission" date="2021-06" db="EMBL/GenBank/DDBJ databases">
        <authorList>
            <person name="Kallberg Y."/>
            <person name="Tangrot J."/>
            <person name="Rosling A."/>
        </authorList>
    </citation>
    <scope>NUCLEOTIDE SEQUENCE</scope>
    <source>
        <strain evidence="1">FL966</strain>
    </source>
</reference>
<accession>A0A9N9K7W9</accession>
<evidence type="ECO:0000313" key="1">
    <source>
        <dbReference type="EMBL" id="CAG8813419.1"/>
    </source>
</evidence>
<protein>
    <submittedName>
        <fullName evidence="1">2418_t:CDS:1</fullName>
    </submittedName>
</protein>
<feature type="non-terminal residue" evidence="1">
    <location>
        <position position="144"/>
    </location>
</feature>
<comment type="caution">
    <text evidence="1">The sequence shown here is derived from an EMBL/GenBank/DDBJ whole genome shotgun (WGS) entry which is preliminary data.</text>
</comment>
<name>A0A9N9K7W9_9GLOM</name>
<evidence type="ECO:0000313" key="2">
    <source>
        <dbReference type="Proteomes" id="UP000789759"/>
    </source>
</evidence>
<organism evidence="1 2">
    <name type="scientific">Cetraspora pellucida</name>
    <dbReference type="NCBI Taxonomy" id="1433469"/>
    <lineage>
        <taxon>Eukaryota</taxon>
        <taxon>Fungi</taxon>
        <taxon>Fungi incertae sedis</taxon>
        <taxon>Mucoromycota</taxon>
        <taxon>Glomeromycotina</taxon>
        <taxon>Glomeromycetes</taxon>
        <taxon>Diversisporales</taxon>
        <taxon>Gigasporaceae</taxon>
        <taxon>Cetraspora</taxon>
    </lineage>
</organism>
<feature type="non-terminal residue" evidence="1">
    <location>
        <position position="1"/>
    </location>
</feature>
<dbReference type="AlphaFoldDB" id="A0A9N9K7W9"/>
<keyword evidence="2" id="KW-1185">Reference proteome</keyword>
<gene>
    <name evidence="1" type="ORF">CPELLU_LOCUS18908</name>
</gene>
<dbReference type="OrthoDB" id="2429137at2759"/>
<dbReference type="Proteomes" id="UP000789759">
    <property type="component" value="Unassembled WGS sequence"/>
</dbReference>
<dbReference type="EMBL" id="CAJVQA010040865">
    <property type="protein sequence ID" value="CAG8813419.1"/>
    <property type="molecule type" value="Genomic_DNA"/>
</dbReference>
<proteinExistence type="predicted"/>